<reference evidence="2 3" key="2">
    <citation type="submission" date="2018-11" db="EMBL/GenBank/DDBJ databases">
        <authorList>
            <consortium name="Pathogen Informatics"/>
        </authorList>
    </citation>
    <scope>NUCLEOTIDE SEQUENCE [LARGE SCALE GENOMIC DNA]</scope>
</reference>
<organism evidence="4">
    <name type="scientific">Onchocerca flexuosa</name>
    <dbReference type="NCBI Taxonomy" id="387005"/>
    <lineage>
        <taxon>Eukaryota</taxon>
        <taxon>Metazoa</taxon>
        <taxon>Ecdysozoa</taxon>
        <taxon>Nematoda</taxon>
        <taxon>Chromadorea</taxon>
        <taxon>Rhabditida</taxon>
        <taxon>Spirurina</taxon>
        <taxon>Spiruromorpha</taxon>
        <taxon>Filarioidea</taxon>
        <taxon>Onchocercidae</taxon>
        <taxon>Onchocerca</taxon>
    </lineage>
</organism>
<dbReference type="STRING" id="387005.A0A183HTP5"/>
<dbReference type="WBParaSite" id="OFLC_0001085701-mRNA-1">
    <property type="protein sequence ID" value="OFLC_0001085701-mRNA-1"/>
    <property type="gene ID" value="OFLC_0001085701"/>
</dbReference>
<accession>A0A183HTP5</accession>
<proteinExistence type="predicted"/>
<dbReference type="GO" id="GO:0003725">
    <property type="term" value="F:double-stranded RNA binding"/>
    <property type="evidence" value="ECO:0007669"/>
    <property type="project" value="InterPro"/>
</dbReference>
<dbReference type="Pfam" id="PF22892">
    <property type="entry name" value="DSRM_MRPL44"/>
    <property type="match status" value="1"/>
</dbReference>
<dbReference type="EMBL" id="UZAJ01014961">
    <property type="protein sequence ID" value="VDO71887.1"/>
    <property type="molecule type" value="Genomic_DNA"/>
</dbReference>
<reference evidence="4" key="1">
    <citation type="submission" date="2016-06" db="UniProtKB">
        <authorList>
            <consortium name="WormBaseParasite"/>
        </authorList>
    </citation>
    <scope>IDENTIFICATION</scope>
</reference>
<evidence type="ECO:0000313" key="4">
    <source>
        <dbReference type="WBParaSite" id="OFLC_0001085701-mRNA-1"/>
    </source>
</evidence>
<dbReference type="InterPro" id="IPR044444">
    <property type="entry name" value="Ribosomal_mL44_DSRM_metazoa"/>
</dbReference>
<evidence type="ECO:0000313" key="2">
    <source>
        <dbReference type="EMBL" id="VDO71887.1"/>
    </source>
</evidence>
<evidence type="ECO:0000313" key="3">
    <source>
        <dbReference type="Proteomes" id="UP000267606"/>
    </source>
</evidence>
<keyword evidence="3" id="KW-1185">Reference proteome</keyword>
<feature type="domain" description="Large ribosomal subunit protein mL44 dsRNA binding" evidence="1">
    <location>
        <begin position="1"/>
        <end position="44"/>
    </location>
</feature>
<dbReference type="Proteomes" id="UP000267606">
    <property type="component" value="Unassembled WGS sequence"/>
</dbReference>
<gene>
    <name evidence="2" type="ORF">OFLC_LOCUS10857</name>
</gene>
<dbReference type="AlphaFoldDB" id="A0A183HTP5"/>
<protein>
    <submittedName>
        <fullName evidence="4">Crinkler (CRN) family protein</fullName>
    </submittedName>
</protein>
<evidence type="ECO:0000259" key="1">
    <source>
        <dbReference type="Pfam" id="PF22892"/>
    </source>
</evidence>
<sequence>MAAMDALMRCWGVAADKKFPFDELDSLNDLDHFNKPHYSLQDICGPSFVLKFVDLEEEQEPINVKEVALRYKKEIEAVVSNERFCLFADNSFFFLNWNKFWAHYGCWHSIATTIAA</sequence>
<name>A0A183HTP5_9BILA</name>